<feature type="region of interest" description="Disordered" evidence="1">
    <location>
        <begin position="475"/>
        <end position="515"/>
    </location>
</feature>
<evidence type="ECO:0000256" key="1">
    <source>
        <dbReference type="SAM" id="MobiDB-lite"/>
    </source>
</evidence>
<proteinExistence type="predicted"/>
<feature type="compositionally biased region" description="Polar residues" evidence="1">
    <location>
        <begin position="97"/>
        <end position="107"/>
    </location>
</feature>
<feature type="compositionally biased region" description="Polar residues" evidence="1">
    <location>
        <begin position="500"/>
        <end position="513"/>
    </location>
</feature>
<feature type="compositionally biased region" description="Basic and acidic residues" evidence="1">
    <location>
        <begin position="70"/>
        <end position="82"/>
    </location>
</feature>
<keyword evidence="3" id="KW-1185">Reference proteome</keyword>
<dbReference type="AlphaFoldDB" id="A0A9W4U934"/>
<gene>
    <name evidence="2" type="ORF">PDIGIT_LOCUS4752</name>
</gene>
<accession>A0A9W4U934</accession>
<dbReference type="EMBL" id="CAOQHR010000003">
    <property type="protein sequence ID" value="CAI6331724.1"/>
    <property type="molecule type" value="Genomic_DNA"/>
</dbReference>
<feature type="compositionally biased region" description="Acidic residues" evidence="1">
    <location>
        <begin position="345"/>
        <end position="356"/>
    </location>
</feature>
<sequence length="635" mass="72014">MARSPDPLGQTWGLIPYNNPKTDHSSGSSDKNALFVRDLNSTPPAVPLEERLENTKQGLLGVDDYLGSNHDGKSEMDLDRPSAMHTRLRSSEKHESSTQAGPSNSRPVYQEISTDEEDEDDEDDMPLRAVRARTRPAKPAAAPPAKPEPSESSRKQKYNYRNKPAQPISAKPVSKNDMQAKIQLIREIEKYWGKDFIRTYIPKCHRPLTKRKNGKRSMYRVHETDPKNWLPSVLKAVLMVAKQTDDKIALKKAMDEVVRYRIKHTGNRKPQLVTTDFDVIEDIVIGGWKCQDSFKLRYKHLLSAQSSNIHVSNAEVDAIMYPDSGYEDTDEDSPPRKNRRVHQSEEEEDEVDDELGEDEEVVYIQTHPFYPPKKIIQRKSQPSKKPAKPTAIESKKPIRRPSMVENEEDEETQNQPEQPPYSGYGAPGGYPPYTSFGGYGYPPYGYPPHFKGYPQVPYGYYPFNPYHQYSGFNSAGHHRDPRSEQDGTPEMHRFPPASHHQMTPSPAMPQNTVRHSKNHQGDFGGPGDHFSPFVHPWGPPQQPFIKQEPGLEDYAVSIEDNQHMNGGNDKPIYVEDDGNEIDMDYLDEKTKLELEAAEAEVRLAKMRANAAKASRAAKATHTGKQHMNSRDSDSH</sequence>
<feature type="region of interest" description="Disordered" evidence="1">
    <location>
        <begin position="373"/>
        <end position="428"/>
    </location>
</feature>
<feature type="region of interest" description="Disordered" evidence="1">
    <location>
        <begin position="322"/>
        <end position="356"/>
    </location>
</feature>
<feature type="region of interest" description="Disordered" evidence="1">
    <location>
        <begin position="1"/>
        <end position="174"/>
    </location>
</feature>
<evidence type="ECO:0000313" key="3">
    <source>
        <dbReference type="Proteomes" id="UP001152607"/>
    </source>
</evidence>
<comment type="caution">
    <text evidence="2">The sequence shown here is derived from an EMBL/GenBank/DDBJ whole genome shotgun (WGS) entry which is preliminary data.</text>
</comment>
<feature type="compositionally biased region" description="Basic and acidic residues" evidence="1">
    <location>
        <begin position="477"/>
        <end position="493"/>
    </location>
</feature>
<feature type="compositionally biased region" description="Acidic residues" evidence="1">
    <location>
        <begin position="113"/>
        <end position="124"/>
    </location>
</feature>
<reference evidence="2" key="1">
    <citation type="submission" date="2023-01" db="EMBL/GenBank/DDBJ databases">
        <authorList>
            <person name="Van Ghelder C."/>
            <person name="Rancurel C."/>
        </authorList>
    </citation>
    <scope>NUCLEOTIDE SEQUENCE</scope>
    <source>
        <strain evidence="2">CNCM I-4278</strain>
    </source>
</reference>
<organism evidence="2 3">
    <name type="scientific">Periconia digitata</name>
    <dbReference type="NCBI Taxonomy" id="1303443"/>
    <lineage>
        <taxon>Eukaryota</taxon>
        <taxon>Fungi</taxon>
        <taxon>Dikarya</taxon>
        <taxon>Ascomycota</taxon>
        <taxon>Pezizomycotina</taxon>
        <taxon>Dothideomycetes</taxon>
        <taxon>Pleosporomycetidae</taxon>
        <taxon>Pleosporales</taxon>
        <taxon>Massarineae</taxon>
        <taxon>Periconiaceae</taxon>
        <taxon>Periconia</taxon>
    </lineage>
</organism>
<feature type="compositionally biased region" description="Low complexity" evidence="1">
    <location>
        <begin position="609"/>
        <end position="619"/>
    </location>
</feature>
<feature type="region of interest" description="Disordered" evidence="1">
    <location>
        <begin position="609"/>
        <end position="635"/>
    </location>
</feature>
<dbReference type="Proteomes" id="UP001152607">
    <property type="component" value="Unassembled WGS sequence"/>
</dbReference>
<dbReference type="OrthoDB" id="3800150at2759"/>
<protein>
    <submittedName>
        <fullName evidence="2">Uncharacterized protein</fullName>
    </submittedName>
</protein>
<name>A0A9W4U934_9PLEO</name>
<evidence type="ECO:0000313" key="2">
    <source>
        <dbReference type="EMBL" id="CAI6331724.1"/>
    </source>
</evidence>
<feature type="compositionally biased region" description="Basic residues" evidence="1">
    <location>
        <begin position="375"/>
        <end position="387"/>
    </location>
</feature>